<protein>
    <submittedName>
        <fullName evidence="1">Uncharacterized protein</fullName>
    </submittedName>
</protein>
<dbReference type="OrthoDB" id="5334833at2"/>
<reference evidence="1 2" key="1">
    <citation type="journal article" date="2014" name="Genome Biol. Evol.">
        <title>Comparative Genomics of the Campylobacter lari Group.</title>
        <authorList>
            <person name="Miller W.G."/>
            <person name="Yee E."/>
            <person name="Chapman M.H."/>
            <person name="Smith T.P."/>
            <person name="Bono J.L."/>
            <person name="Huynh S."/>
            <person name="Parker C.T."/>
            <person name="Vandamme P."/>
            <person name="Luong K."/>
            <person name="Korlach J."/>
        </authorList>
    </citation>
    <scope>NUCLEOTIDE SEQUENCE [LARGE SCALE GENOMIC DNA]</scope>
    <source>
        <strain evidence="2">RM3659</strain>
    </source>
</reference>
<dbReference type="Proteomes" id="UP000031130">
    <property type="component" value="Chromosome"/>
</dbReference>
<name>A0A0A8HVD0_CAMLA</name>
<accession>A0A0A8HVD0</accession>
<proteinExistence type="predicted"/>
<evidence type="ECO:0000313" key="1">
    <source>
        <dbReference type="EMBL" id="AJD01678.1"/>
    </source>
</evidence>
<organism evidence="1 2">
    <name type="scientific">Campylobacter lari NCTC 11845</name>
    <dbReference type="NCBI Taxonomy" id="1388749"/>
    <lineage>
        <taxon>Bacteria</taxon>
        <taxon>Pseudomonadati</taxon>
        <taxon>Campylobacterota</taxon>
        <taxon>Epsilonproteobacteria</taxon>
        <taxon>Campylobacterales</taxon>
        <taxon>Campylobacteraceae</taxon>
        <taxon>Campylobacter</taxon>
    </lineage>
</organism>
<dbReference type="KEGG" id="cln:UPTC3659_0830"/>
<sequence>MAEVKDEFELALEVKKNELQTCQNEKNLKSCLPCSMIFECSLRKEYIDAVYKSMSKGKEGGFDF</sequence>
<evidence type="ECO:0000313" key="2">
    <source>
        <dbReference type="Proteomes" id="UP000031130"/>
    </source>
</evidence>
<dbReference type="HOGENOM" id="CLU_195206_0_0_7"/>
<dbReference type="AlphaFoldDB" id="A0A0A8HVD0"/>
<dbReference type="RefSeq" id="WP_039625990.1">
    <property type="nucleotide sequence ID" value="NZ_CP007775.1"/>
</dbReference>
<gene>
    <name evidence="1" type="ORF">UPTC3659_0830</name>
</gene>
<dbReference type="EMBL" id="CP007775">
    <property type="protein sequence ID" value="AJD01678.1"/>
    <property type="molecule type" value="Genomic_DNA"/>
</dbReference>